<protein>
    <recommendedName>
        <fullName evidence="3">Phytanoyl-CoA dioxygenase</fullName>
    </recommendedName>
</protein>
<evidence type="ECO:0000313" key="2">
    <source>
        <dbReference type="Proteomes" id="UP000249260"/>
    </source>
</evidence>
<dbReference type="GO" id="GO:0016706">
    <property type="term" value="F:2-oxoglutarate-dependent dioxygenase activity"/>
    <property type="evidence" value="ECO:0007669"/>
    <property type="project" value="UniProtKB-ARBA"/>
</dbReference>
<dbReference type="Gene3D" id="2.60.120.620">
    <property type="entry name" value="q2cbj1_9rhob like domain"/>
    <property type="match status" value="1"/>
</dbReference>
<evidence type="ECO:0008006" key="3">
    <source>
        <dbReference type="Google" id="ProtNLM"/>
    </source>
</evidence>
<reference evidence="1 2" key="1">
    <citation type="submission" date="2018-06" db="EMBL/GenBank/DDBJ databases">
        <title>Paenibacillus montanisoli sp. nov., isolated from mountain area soil.</title>
        <authorList>
            <person name="Wu M."/>
        </authorList>
    </citation>
    <scope>NUCLEOTIDE SEQUENCE [LARGE SCALE GENOMIC DNA]</scope>
    <source>
        <strain evidence="1 2">RA17</strain>
    </source>
</reference>
<evidence type="ECO:0000313" key="1">
    <source>
        <dbReference type="EMBL" id="RAP75793.1"/>
    </source>
</evidence>
<dbReference type="SUPFAM" id="SSF51197">
    <property type="entry name" value="Clavaminate synthase-like"/>
    <property type="match status" value="1"/>
</dbReference>
<proteinExistence type="predicted"/>
<gene>
    <name evidence="1" type="ORF">DL346_10125</name>
</gene>
<dbReference type="EMBL" id="QLUW01000002">
    <property type="protein sequence ID" value="RAP75793.1"/>
    <property type="molecule type" value="Genomic_DNA"/>
</dbReference>
<dbReference type="OrthoDB" id="9798771at2"/>
<dbReference type="Pfam" id="PF05721">
    <property type="entry name" value="PhyH"/>
    <property type="match status" value="1"/>
</dbReference>
<dbReference type="InterPro" id="IPR008775">
    <property type="entry name" value="Phytyl_CoA_dOase-like"/>
</dbReference>
<dbReference type="Proteomes" id="UP000249260">
    <property type="component" value="Unassembled WGS sequence"/>
</dbReference>
<dbReference type="RefSeq" id="WP_112882018.1">
    <property type="nucleotide sequence ID" value="NZ_QLUW01000002.1"/>
</dbReference>
<comment type="caution">
    <text evidence="1">The sequence shown here is derived from an EMBL/GenBank/DDBJ whole genome shotgun (WGS) entry which is preliminary data.</text>
</comment>
<keyword evidence="2" id="KW-1185">Reference proteome</keyword>
<organism evidence="1 2">
    <name type="scientific">Paenibacillus montanisoli</name>
    <dbReference type="NCBI Taxonomy" id="2081970"/>
    <lineage>
        <taxon>Bacteria</taxon>
        <taxon>Bacillati</taxon>
        <taxon>Bacillota</taxon>
        <taxon>Bacilli</taxon>
        <taxon>Bacillales</taxon>
        <taxon>Paenibacillaceae</taxon>
        <taxon>Paenibacillus</taxon>
    </lineage>
</organism>
<sequence length="304" mass="34000">MGLRVLTTEQIEQFMDKGYVHIKGAFPRELALEAQSFLWGKLEEKAGILRDDPSTWGEPMVSIRENYRNLAFDACNTAMFADAIEDLVGKGRTVHRFVTDETDSDLLPGWGWWPVNFAVGSDEQWTVPTNGWHWDGIHFRHYVDAPDQGLLCLCLFSDIGPQGGGTLVVEGSHRPVARYLARFPEGVELGDGIRGFFSEHPYFAELTGKTGGTMTAEERNASFMERAYVDEDGSQLRVVETTGEAGDVILCHPFLIHAASSNHSGKVRFMCNRTSKLKEKLALNRDVPEEESPLERSIRTSVFA</sequence>
<name>A0A328U1Z6_9BACL</name>
<accession>A0A328U1Z6</accession>
<dbReference type="AlphaFoldDB" id="A0A328U1Z6"/>